<dbReference type="AlphaFoldDB" id="A0A1J4L1Y7"/>
<dbReference type="Pfam" id="PF00627">
    <property type="entry name" value="UBA"/>
    <property type="match status" value="1"/>
</dbReference>
<dbReference type="InterPro" id="IPR015940">
    <property type="entry name" value="UBA"/>
</dbReference>
<feature type="domain" description="UBA" evidence="1">
    <location>
        <begin position="110"/>
        <end position="149"/>
    </location>
</feature>
<dbReference type="PROSITE" id="PS50030">
    <property type="entry name" value="UBA"/>
    <property type="match status" value="1"/>
</dbReference>
<dbReference type="SMART" id="SM00165">
    <property type="entry name" value="UBA"/>
    <property type="match status" value="1"/>
</dbReference>
<protein>
    <recommendedName>
        <fullName evidence="1">UBA domain-containing protein</fullName>
    </recommendedName>
</protein>
<dbReference type="EMBL" id="MLAK01000038">
    <property type="protein sequence ID" value="OHT17088.1"/>
    <property type="molecule type" value="Genomic_DNA"/>
</dbReference>
<dbReference type="Proteomes" id="UP000179807">
    <property type="component" value="Unassembled WGS sequence"/>
</dbReference>
<dbReference type="GO" id="GO:0043130">
    <property type="term" value="F:ubiquitin binding"/>
    <property type="evidence" value="ECO:0007669"/>
    <property type="project" value="TreeGrafter"/>
</dbReference>
<gene>
    <name evidence="2" type="ORF">TRFO_41298</name>
</gene>
<dbReference type="VEuPathDB" id="TrichDB:TRFO_41298"/>
<dbReference type="GO" id="GO:0043161">
    <property type="term" value="P:proteasome-mediated ubiquitin-dependent protein catabolic process"/>
    <property type="evidence" value="ECO:0007669"/>
    <property type="project" value="TreeGrafter"/>
</dbReference>
<dbReference type="Gene3D" id="3.10.20.90">
    <property type="entry name" value="Phosphatidylinositol 3-kinase Catalytic Subunit, Chain A, domain 1"/>
    <property type="match status" value="1"/>
</dbReference>
<dbReference type="GeneID" id="94848396"/>
<dbReference type="InterPro" id="IPR029071">
    <property type="entry name" value="Ubiquitin-like_domsf"/>
</dbReference>
<dbReference type="PANTHER" id="PTHR10621:SF0">
    <property type="entry name" value="UV EXCISION REPAIR PROTEIN RAD23"/>
    <property type="match status" value="1"/>
</dbReference>
<dbReference type="GO" id="GO:0070628">
    <property type="term" value="F:proteasome binding"/>
    <property type="evidence" value="ECO:0007669"/>
    <property type="project" value="TreeGrafter"/>
</dbReference>
<dbReference type="PANTHER" id="PTHR10621">
    <property type="entry name" value="UV EXCISION REPAIR PROTEIN RAD23"/>
    <property type="match status" value="1"/>
</dbReference>
<dbReference type="SUPFAM" id="SSF54236">
    <property type="entry name" value="Ubiquitin-like"/>
    <property type="match status" value="1"/>
</dbReference>
<evidence type="ECO:0000313" key="2">
    <source>
        <dbReference type="EMBL" id="OHT17088.1"/>
    </source>
</evidence>
<proteinExistence type="predicted"/>
<dbReference type="GO" id="GO:0031593">
    <property type="term" value="F:polyubiquitin modification-dependent protein binding"/>
    <property type="evidence" value="ECO:0007669"/>
    <property type="project" value="TreeGrafter"/>
</dbReference>
<dbReference type="GO" id="GO:0005654">
    <property type="term" value="C:nucleoplasm"/>
    <property type="evidence" value="ECO:0007669"/>
    <property type="project" value="TreeGrafter"/>
</dbReference>
<keyword evidence="3" id="KW-1185">Reference proteome</keyword>
<dbReference type="GO" id="GO:0005829">
    <property type="term" value="C:cytosol"/>
    <property type="evidence" value="ECO:0007669"/>
    <property type="project" value="TreeGrafter"/>
</dbReference>
<accession>A0A1J4L1Y7</accession>
<organism evidence="2 3">
    <name type="scientific">Tritrichomonas foetus</name>
    <dbReference type="NCBI Taxonomy" id="1144522"/>
    <lineage>
        <taxon>Eukaryota</taxon>
        <taxon>Metamonada</taxon>
        <taxon>Parabasalia</taxon>
        <taxon>Tritrichomonadida</taxon>
        <taxon>Tritrichomonadidae</taxon>
        <taxon>Tritrichomonas</taxon>
    </lineage>
</organism>
<evidence type="ECO:0000259" key="1">
    <source>
        <dbReference type="PROSITE" id="PS50030"/>
    </source>
</evidence>
<dbReference type="InterPro" id="IPR009060">
    <property type="entry name" value="UBA-like_sf"/>
</dbReference>
<comment type="caution">
    <text evidence="2">The sequence shown here is derived from an EMBL/GenBank/DDBJ whole genome shotgun (WGS) entry which is preliminary data.</text>
</comment>
<name>A0A1J4L1Y7_9EUKA</name>
<dbReference type="RefSeq" id="XP_068370224.1">
    <property type="nucleotide sequence ID" value="XM_068513692.1"/>
</dbReference>
<reference evidence="2" key="1">
    <citation type="submission" date="2016-10" db="EMBL/GenBank/DDBJ databases">
        <authorList>
            <person name="Benchimol M."/>
            <person name="Almeida L.G."/>
            <person name="Vasconcelos A.T."/>
            <person name="Perreira-Neves A."/>
            <person name="Rosa I.A."/>
            <person name="Tasca T."/>
            <person name="Bogo M.R."/>
            <person name="de Souza W."/>
        </authorList>
    </citation>
    <scope>NUCLEOTIDE SEQUENCE [LARGE SCALE GENOMIC DNA]</scope>
    <source>
        <strain evidence="2">K</strain>
    </source>
</reference>
<dbReference type="SUPFAM" id="SSF46934">
    <property type="entry name" value="UBA-like"/>
    <property type="match status" value="1"/>
</dbReference>
<dbReference type="OrthoDB" id="419317at2759"/>
<evidence type="ECO:0000313" key="3">
    <source>
        <dbReference type="Proteomes" id="UP000179807"/>
    </source>
</evidence>
<sequence>MSQVKFLTVSGKAFNLKIKPDDSIAKIQRMIRKRRKVSGKFQLIYDDNILSDSKLLFKDIHYDINSFIIVHLPVNTTSFPTFFAFFAQEDVLAEEEEFLEEEMTYEDPPNIDEMITNLAEMGFPSEQCRTALRMTKYNTNDAINKLLSGNVPIQEDSSDSEDAEEEIRILKLEEILFSFSDQEKKVVENLQIETGRDLNDVVMIYNGCRKDINSARMFLNTYS</sequence>
<dbReference type="Gene3D" id="1.10.8.10">
    <property type="entry name" value="DNA helicase RuvA subunit, C-terminal domain"/>
    <property type="match status" value="1"/>
</dbReference>
<dbReference type="CDD" id="cd17039">
    <property type="entry name" value="Ubl_ubiquitin_like"/>
    <property type="match status" value="1"/>
</dbReference>